<keyword evidence="3" id="KW-1185">Reference proteome</keyword>
<evidence type="ECO:0008006" key="4">
    <source>
        <dbReference type="Google" id="ProtNLM"/>
    </source>
</evidence>
<evidence type="ECO:0000313" key="2">
    <source>
        <dbReference type="EMBL" id="KAK9824466.1"/>
    </source>
</evidence>
<keyword evidence="1" id="KW-0677">Repeat</keyword>
<dbReference type="AlphaFoldDB" id="A0AAW1QTI4"/>
<sequence length="164" mass="17830">MAEVTLQDVQLIAISEGFSYPDVDGPVAKKANLQGSWCSAWQAQTAKDEKYWGQTVAGTRQGFGVLLYKAGHATARYCGQFEGGLRSGLGLLATSRGECYKGTFRDDFMWGPGVFHFHSLEQASAEQPTRSLYRGMMNGQPRGRGILTWSDGKEVDSLAAPAVD</sequence>
<proteinExistence type="predicted"/>
<dbReference type="SMART" id="SM00698">
    <property type="entry name" value="MORN"/>
    <property type="match status" value="4"/>
</dbReference>
<dbReference type="PANTHER" id="PTHR43215">
    <property type="entry name" value="RADIAL SPOKE HEAD 1 HOMOLOG"/>
    <property type="match status" value="1"/>
</dbReference>
<dbReference type="InterPro" id="IPR003409">
    <property type="entry name" value="MORN"/>
</dbReference>
<evidence type="ECO:0000256" key="1">
    <source>
        <dbReference type="ARBA" id="ARBA00022737"/>
    </source>
</evidence>
<accession>A0AAW1QTI4</accession>
<organism evidence="2 3">
    <name type="scientific">[Myrmecia] bisecta</name>
    <dbReference type="NCBI Taxonomy" id="41462"/>
    <lineage>
        <taxon>Eukaryota</taxon>
        <taxon>Viridiplantae</taxon>
        <taxon>Chlorophyta</taxon>
        <taxon>core chlorophytes</taxon>
        <taxon>Trebouxiophyceae</taxon>
        <taxon>Trebouxiales</taxon>
        <taxon>Trebouxiaceae</taxon>
        <taxon>Myrmecia</taxon>
    </lineage>
</organism>
<evidence type="ECO:0000313" key="3">
    <source>
        <dbReference type="Proteomes" id="UP001489004"/>
    </source>
</evidence>
<reference evidence="2 3" key="1">
    <citation type="journal article" date="2024" name="Nat. Commun.">
        <title>Phylogenomics reveals the evolutionary origins of lichenization in chlorophyte algae.</title>
        <authorList>
            <person name="Puginier C."/>
            <person name="Libourel C."/>
            <person name="Otte J."/>
            <person name="Skaloud P."/>
            <person name="Haon M."/>
            <person name="Grisel S."/>
            <person name="Petersen M."/>
            <person name="Berrin J.G."/>
            <person name="Delaux P.M."/>
            <person name="Dal Grande F."/>
            <person name="Keller J."/>
        </authorList>
    </citation>
    <scope>NUCLEOTIDE SEQUENCE [LARGE SCALE GENOMIC DNA]</scope>
    <source>
        <strain evidence="2 3">SAG 2043</strain>
    </source>
</reference>
<dbReference type="Pfam" id="PF02493">
    <property type="entry name" value="MORN"/>
    <property type="match status" value="4"/>
</dbReference>
<dbReference type="EMBL" id="JALJOR010000002">
    <property type="protein sequence ID" value="KAK9824466.1"/>
    <property type="molecule type" value="Genomic_DNA"/>
</dbReference>
<comment type="caution">
    <text evidence="2">The sequence shown here is derived from an EMBL/GenBank/DDBJ whole genome shotgun (WGS) entry which is preliminary data.</text>
</comment>
<protein>
    <recommendedName>
        <fullName evidence="4">MORN repeat-containing protein 4</fullName>
    </recommendedName>
</protein>
<dbReference type="PANTHER" id="PTHR43215:SF14">
    <property type="entry name" value="RADIAL SPOKE HEAD 1 HOMOLOG"/>
    <property type="match status" value="1"/>
</dbReference>
<dbReference type="GO" id="GO:0016020">
    <property type="term" value="C:membrane"/>
    <property type="evidence" value="ECO:0007669"/>
    <property type="project" value="UniProtKB-ARBA"/>
</dbReference>
<dbReference type="Proteomes" id="UP001489004">
    <property type="component" value="Unassembled WGS sequence"/>
</dbReference>
<name>A0AAW1QTI4_9CHLO</name>
<dbReference type="SUPFAM" id="SSF82185">
    <property type="entry name" value="Histone H3 K4-specific methyltransferase SET7/9 N-terminal domain"/>
    <property type="match status" value="1"/>
</dbReference>
<gene>
    <name evidence="2" type="ORF">WJX72_010491</name>
</gene>